<dbReference type="CDD" id="cd00167">
    <property type="entry name" value="SANT"/>
    <property type="match status" value="1"/>
</dbReference>
<dbReference type="InterPro" id="IPR009057">
    <property type="entry name" value="Homeodomain-like_sf"/>
</dbReference>
<proteinExistence type="predicted"/>
<organism evidence="3 4">
    <name type="scientific">Nepenthes gracilis</name>
    <name type="common">Slender pitcher plant</name>
    <dbReference type="NCBI Taxonomy" id="150966"/>
    <lineage>
        <taxon>Eukaryota</taxon>
        <taxon>Viridiplantae</taxon>
        <taxon>Streptophyta</taxon>
        <taxon>Embryophyta</taxon>
        <taxon>Tracheophyta</taxon>
        <taxon>Spermatophyta</taxon>
        <taxon>Magnoliopsida</taxon>
        <taxon>eudicotyledons</taxon>
        <taxon>Gunneridae</taxon>
        <taxon>Pentapetalae</taxon>
        <taxon>Caryophyllales</taxon>
        <taxon>Nepenthaceae</taxon>
        <taxon>Nepenthes</taxon>
    </lineage>
</organism>
<comment type="caution">
    <text evidence="3">The sequence shown here is derived from an EMBL/GenBank/DDBJ whole genome shotgun (WGS) entry which is preliminary data.</text>
</comment>
<feature type="compositionally biased region" description="Polar residues" evidence="1">
    <location>
        <begin position="1"/>
        <end position="15"/>
    </location>
</feature>
<dbReference type="Gene3D" id="1.10.10.60">
    <property type="entry name" value="Homeodomain-like"/>
    <property type="match status" value="1"/>
</dbReference>
<feature type="compositionally biased region" description="Basic and acidic residues" evidence="1">
    <location>
        <begin position="111"/>
        <end position="139"/>
    </location>
</feature>
<dbReference type="EMBL" id="BSYO01000002">
    <property type="protein sequence ID" value="GMH00188.1"/>
    <property type="molecule type" value="Genomic_DNA"/>
</dbReference>
<dbReference type="SUPFAM" id="SSF46689">
    <property type="entry name" value="Homeodomain-like"/>
    <property type="match status" value="1"/>
</dbReference>
<dbReference type="GO" id="GO:0001156">
    <property type="term" value="F:TFIIIC-class transcription factor complex binding"/>
    <property type="evidence" value="ECO:0007669"/>
    <property type="project" value="TreeGrafter"/>
</dbReference>
<reference evidence="3" key="1">
    <citation type="submission" date="2023-05" db="EMBL/GenBank/DDBJ databases">
        <title>Nepenthes gracilis genome sequencing.</title>
        <authorList>
            <person name="Fukushima K."/>
        </authorList>
    </citation>
    <scope>NUCLEOTIDE SEQUENCE</scope>
    <source>
        <strain evidence="3">SING2019-196</strain>
    </source>
</reference>
<name>A0AAD3P886_NEPGR</name>
<sequence>MQNKETAAAKASTSDVRADHPYDDNPLYDDDEAFASDQGRGSLGNQPSPRVQIDTNYYNYQSYMQKTPIIRWSNYDTELFYQAISQFGSDLSMIQQLFPGRTRHQIKLKNKKEERRHPLRLHDALSTRPKDLSHMEQLMRKLQAQSAQQEKERRAQEHDSVGVTGEEEGLEESTVMSHAESLKETWDSEEKKEGFHADQEPVVGDLPQNPLKSSESEDDLRWSQYKSDL</sequence>
<dbReference type="GO" id="GO:0070898">
    <property type="term" value="P:RNA polymerase III preinitiation complex assembly"/>
    <property type="evidence" value="ECO:0007669"/>
    <property type="project" value="TreeGrafter"/>
</dbReference>
<dbReference type="PANTHER" id="PTHR22929:SF0">
    <property type="entry name" value="TRANSCRIPTION FACTOR TFIIIB COMPONENT B'' HOMOLOG"/>
    <property type="match status" value="1"/>
</dbReference>
<feature type="region of interest" description="Disordered" evidence="1">
    <location>
        <begin position="1"/>
        <end position="50"/>
    </location>
</feature>
<feature type="compositionally biased region" description="Basic and acidic residues" evidence="1">
    <location>
        <begin position="149"/>
        <end position="160"/>
    </location>
</feature>
<dbReference type="GO" id="GO:0000126">
    <property type="term" value="C:transcription factor TFIIIB complex"/>
    <property type="evidence" value="ECO:0007669"/>
    <property type="project" value="TreeGrafter"/>
</dbReference>
<feature type="region of interest" description="Disordered" evidence="1">
    <location>
        <begin position="110"/>
        <end position="229"/>
    </location>
</feature>
<gene>
    <name evidence="3" type="ORF">Nepgr_002027</name>
</gene>
<feature type="domain" description="Transcription factor TFIIIB component B'' Myb" evidence="2">
    <location>
        <begin position="62"/>
        <end position="146"/>
    </location>
</feature>
<dbReference type="PANTHER" id="PTHR22929">
    <property type="entry name" value="RNA POLYMERASE III TRANSCRIPTION INITIATION FACTOR B"/>
    <property type="match status" value="1"/>
</dbReference>
<evidence type="ECO:0000259" key="2">
    <source>
        <dbReference type="Pfam" id="PF15963"/>
    </source>
</evidence>
<accession>A0AAD3P886</accession>
<dbReference type="InterPro" id="IPR039467">
    <property type="entry name" value="TFIIIB_B''_Myb"/>
</dbReference>
<feature type="compositionally biased region" description="Basic and acidic residues" evidence="1">
    <location>
        <begin position="180"/>
        <end position="199"/>
    </location>
</feature>
<evidence type="ECO:0000313" key="4">
    <source>
        <dbReference type="Proteomes" id="UP001279734"/>
    </source>
</evidence>
<evidence type="ECO:0000313" key="3">
    <source>
        <dbReference type="EMBL" id="GMH00188.1"/>
    </source>
</evidence>
<dbReference type="InterPro" id="IPR001005">
    <property type="entry name" value="SANT/Myb"/>
</dbReference>
<keyword evidence="4" id="KW-1185">Reference proteome</keyword>
<dbReference type="Proteomes" id="UP001279734">
    <property type="component" value="Unassembled WGS sequence"/>
</dbReference>
<evidence type="ECO:0000256" key="1">
    <source>
        <dbReference type="SAM" id="MobiDB-lite"/>
    </source>
</evidence>
<protein>
    <recommendedName>
        <fullName evidence="2">Transcription factor TFIIIB component B'' Myb domain-containing protein</fullName>
    </recommendedName>
</protein>
<dbReference type="AlphaFoldDB" id="A0AAD3P886"/>
<dbReference type="Pfam" id="PF15963">
    <property type="entry name" value="Myb_DNA-bind_7"/>
    <property type="match status" value="1"/>
</dbReference>